<dbReference type="AlphaFoldDB" id="A0A931B792"/>
<dbReference type="InterPro" id="IPR036513">
    <property type="entry name" value="STAS_dom_sf"/>
</dbReference>
<organism evidence="4 5">
    <name type="scientific">Streptacidiphilus fuscans</name>
    <dbReference type="NCBI Taxonomy" id="2789292"/>
    <lineage>
        <taxon>Bacteria</taxon>
        <taxon>Bacillati</taxon>
        <taxon>Actinomycetota</taxon>
        <taxon>Actinomycetes</taxon>
        <taxon>Kitasatosporales</taxon>
        <taxon>Streptomycetaceae</taxon>
        <taxon>Streptacidiphilus</taxon>
    </lineage>
</organism>
<dbReference type="InterPro" id="IPR003658">
    <property type="entry name" value="Anti-sigma_ant"/>
</dbReference>
<evidence type="ECO:0000259" key="3">
    <source>
        <dbReference type="PROSITE" id="PS50801"/>
    </source>
</evidence>
<reference evidence="4" key="1">
    <citation type="submission" date="2020-11" db="EMBL/GenBank/DDBJ databases">
        <title>Isolation and identification of active actinomycetes.</title>
        <authorList>
            <person name="Yu B."/>
        </authorList>
    </citation>
    <scope>NUCLEOTIDE SEQUENCE</scope>
    <source>
        <strain evidence="4">NEAU-YB345</strain>
    </source>
</reference>
<dbReference type="PANTHER" id="PTHR33495:SF14">
    <property type="entry name" value="ANTI-SIGMA FACTOR ANTAGONIST"/>
    <property type="match status" value="1"/>
</dbReference>
<dbReference type="GO" id="GO:0043856">
    <property type="term" value="F:anti-sigma factor antagonist activity"/>
    <property type="evidence" value="ECO:0007669"/>
    <property type="project" value="InterPro"/>
</dbReference>
<dbReference type="PROSITE" id="PS50801">
    <property type="entry name" value="STAS"/>
    <property type="match status" value="1"/>
</dbReference>
<evidence type="ECO:0000313" key="4">
    <source>
        <dbReference type="EMBL" id="MBF9070762.1"/>
    </source>
</evidence>
<name>A0A931B792_9ACTN</name>
<proteinExistence type="inferred from homology"/>
<dbReference type="Pfam" id="PF01740">
    <property type="entry name" value="STAS"/>
    <property type="match status" value="1"/>
</dbReference>
<evidence type="ECO:0000256" key="1">
    <source>
        <dbReference type="ARBA" id="ARBA00009013"/>
    </source>
</evidence>
<dbReference type="Gene3D" id="3.30.750.24">
    <property type="entry name" value="STAS domain"/>
    <property type="match status" value="1"/>
</dbReference>
<dbReference type="EMBL" id="JADPRT010000009">
    <property type="protein sequence ID" value="MBF9070762.1"/>
    <property type="molecule type" value="Genomic_DNA"/>
</dbReference>
<dbReference type="NCBIfam" id="TIGR00377">
    <property type="entry name" value="ant_ant_sig"/>
    <property type="match status" value="1"/>
</dbReference>
<comment type="similarity">
    <text evidence="1 2">Belongs to the anti-sigma-factor antagonist family.</text>
</comment>
<protein>
    <recommendedName>
        <fullName evidence="2">Anti-sigma factor antagonist</fullName>
    </recommendedName>
</protein>
<dbReference type="InterPro" id="IPR002645">
    <property type="entry name" value="STAS_dom"/>
</dbReference>
<accession>A0A931B792</accession>
<sequence>MTVQLTASTAGDVLTITLEGEINSITSARLQSQLLPYVSEGAKLLIDLTEVSYISSAGLRTLLIVHRQAQQRDAAITLVGLSDEVRFVMSATGFLDFFTIGADPVAERNRAGR</sequence>
<feature type="domain" description="STAS" evidence="3">
    <location>
        <begin position="3"/>
        <end position="113"/>
    </location>
</feature>
<gene>
    <name evidence="4" type="ORF">I2501_22350</name>
</gene>
<dbReference type="Proteomes" id="UP000657385">
    <property type="component" value="Unassembled WGS sequence"/>
</dbReference>
<evidence type="ECO:0000313" key="5">
    <source>
        <dbReference type="Proteomes" id="UP000657385"/>
    </source>
</evidence>
<evidence type="ECO:0000256" key="2">
    <source>
        <dbReference type="RuleBase" id="RU003749"/>
    </source>
</evidence>
<keyword evidence="5" id="KW-1185">Reference proteome</keyword>
<comment type="caution">
    <text evidence="4">The sequence shown here is derived from an EMBL/GenBank/DDBJ whole genome shotgun (WGS) entry which is preliminary data.</text>
</comment>
<dbReference type="SUPFAM" id="SSF52091">
    <property type="entry name" value="SpoIIaa-like"/>
    <property type="match status" value="1"/>
</dbReference>
<dbReference type="CDD" id="cd07043">
    <property type="entry name" value="STAS_anti-anti-sigma_factors"/>
    <property type="match status" value="1"/>
</dbReference>
<dbReference type="PANTHER" id="PTHR33495">
    <property type="entry name" value="ANTI-SIGMA FACTOR ANTAGONIST TM_1081-RELATED-RELATED"/>
    <property type="match status" value="1"/>
</dbReference>
<dbReference type="RefSeq" id="WP_196195921.1">
    <property type="nucleotide sequence ID" value="NZ_JADPRT010000009.1"/>
</dbReference>